<evidence type="ECO:0000259" key="2">
    <source>
        <dbReference type="PROSITE" id="PS50206"/>
    </source>
</evidence>
<evidence type="ECO:0000313" key="4">
    <source>
        <dbReference type="Proteomes" id="UP001215956"/>
    </source>
</evidence>
<dbReference type="EMBL" id="JARFPL010000014">
    <property type="protein sequence ID" value="MDF0593130.1"/>
    <property type="molecule type" value="Genomic_DNA"/>
</dbReference>
<dbReference type="PANTHER" id="PTHR43855">
    <property type="entry name" value="THIOSULFATE SULFURTRANSFERASE"/>
    <property type="match status" value="1"/>
</dbReference>
<comment type="caution">
    <text evidence="3">The sequence shown here is derived from an EMBL/GenBank/DDBJ whole genome shotgun (WGS) entry which is preliminary data.</text>
</comment>
<proteinExistence type="predicted"/>
<gene>
    <name evidence="3" type="ORF">P0O24_05980</name>
</gene>
<feature type="domain" description="Rhodanese" evidence="2">
    <location>
        <begin position="115"/>
        <end position="206"/>
    </location>
</feature>
<accession>A0ABT5XEI7</accession>
<dbReference type="InterPro" id="IPR036873">
    <property type="entry name" value="Rhodanese-like_dom_sf"/>
</dbReference>
<sequence length="210" mass="23036">MVLNVFIDPESLIPGAVQIDYRDLLDGSGMPRSISELSGILGNAGISRNDSVIVYSDDPFVATFVYLILDYLGQERIELLEDATEIKESEPTAKSPTDYTPAPKTDLIVNFESLDGDGTQVVDAKSSEEYSVESIPGSRKIPYDAVLDNGRIKGGAELEDLFTGIERDEPVAVYSDDAFHASAVWYALKREGYDPRIFAGDDWSTNLVNN</sequence>
<organism evidence="3 4">
    <name type="scientific">Candidatus Methanocrinis alkalitolerans</name>
    <dbReference type="NCBI Taxonomy" id="3033395"/>
    <lineage>
        <taxon>Archaea</taxon>
        <taxon>Methanobacteriati</taxon>
        <taxon>Methanobacteriota</taxon>
        <taxon>Stenosarchaea group</taxon>
        <taxon>Methanomicrobia</taxon>
        <taxon>Methanotrichales</taxon>
        <taxon>Methanotrichaceae</taxon>
        <taxon>Methanocrinis</taxon>
    </lineage>
</organism>
<dbReference type="PANTHER" id="PTHR43855:SF1">
    <property type="entry name" value="THIOSULFATE SULFURTRANSFERASE"/>
    <property type="match status" value="1"/>
</dbReference>
<dbReference type="Pfam" id="PF00581">
    <property type="entry name" value="Rhodanese"/>
    <property type="match status" value="1"/>
</dbReference>
<keyword evidence="4" id="KW-1185">Reference proteome</keyword>
<dbReference type="Proteomes" id="UP001215956">
    <property type="component" value="Unassembled WGS sequence"/>
</dbReference>
<feature type="domain" description="Rhodanese" evidence="2">
    <location>
        <begin position="13"/>
        <end position="95"/>
    </location>
</feature>
<reference evidence="3 4" key="1">
    <citation type="submission" date="2023-03" db="EMBL/GenBank/DDBJ databases">
        <title>Whole genome sequencing of Methanotrichaceae archaeon M04Ac.</title>
        <authorList>
            <person name="Khomyakova M.A."/>
            <person name="Merkel A.Y."/>
            <person name="Slobodkin A.I."/>
        </authorList>
    </citation>
    <scope>NUCLEOTIDE SEQUENCE [LARGE SCALE GENOMIC DNA]</scope>
    <source>
        <strain evidence="3 4">M04Ac</strain>
    </source>
</reference>
<protein>
    <submittedName>
        <fullName evidence="3">Rhodanese-like domain-containing protein</fullName>
    </submittedName>
</protein>
<dbReference type="SUPFAM" id="SSF52821">
    <property type="entry name" value="Rhodanese/Cell cycle control phosphatase"/>
    <property type="match status" value="2"/>
</dbReference>
<evidence type="ECO:0000256" key="1">
    <source>
        <dbReference type="ARBA" id="ARBA00022737"/>
    </source>
</evidence>
<evidence type="ECO:0000313" key="3">
    <source>
        <dbReference type="EMBL" id="MDF0593130.1"/>
    </source>
</evidence>
<dbReference type="InterPro" id="IPR051126">
    <property type="entry name" value="Thiosulfate_sulfurtransferase"/>
</dbReference>
<dbReference type="Gene3D" id="3.40.250.10">
    <property type="entry name" value="Rhodanese-like domain"/>
    <property type="match status" value="2"/>
</dbReference>
<name>A0ABT5XEI7_9EURY</name>
<dbReference type="InterPro" id="IPR001763">
    <property type="entry name" value="Rhodanese-like_dom"/>
</dbReference>
<dbReference type="PROSITE" id="PS50206">
    <property type="entry name" value="RHODANESE_3"/>
    <property type="match status" value="2"/>
</dbReference>
<keyword evidence="1" id="KW-0677">Repeat</keyword>